<feature type="region of interest" description="Disordered" evidence="1">
    <location>
        <begin position="90"/>
        <end position="150"/>
    </location>
</feature>
<organism evidence="2 3">
    <name type="scientific">Dermatophilus congolensis</name>
    <dbReference type="NCBI Taxonomy" id="1863"/>
    <lineage>
        <taxon>Bacteria</taxon>
        <taxon>Bacillati</taxon>
        <taxon>Actinomycetota</taxon>
        <taxon>Actinomycetes</taxon>
        <taxon>Micrococcales</taxon>
        <taxon>Dermatophilaceae</taxon>
        <taxon>Dermatophilus</taxon>
    </lineage>
</organism>
<dbReference type="EMBL" id="UFYA01000001">
    <property type="protein sequence ID" value="STD10308.1"/>
    <property type="molecule type" value="Genomic_DNA"/>
</dbReference>
<dbReference type="AlphaFoldDB" id="A0AA46H0J6"/>
<feature type="compositionally biased region" description="Basic and acidic residues" evidence="1">
    <location>
        <begin position="140"/>
        <end position="150"/>
    </location>
</feature>
<dbReference type="RefSeq" id="WP_208304777.1">
    <property type="nucleotide sequence ID" value="NZ_JAAFNR010000001.1"/>
</dbReference>
<evidence type="ECO:0000313" key="3">
    <source>
        <dbReference type="Proteomes" id="UP000254118"/>
    </source>
</evidence>
<protein>
    <submittedName>
        <fullName evidence="2">DivIVA domain</fullName>
    </submittedName>
</protein>
<comment type="caution">
    <text evidence="2">The sequence shown here is derived from an EMBL/GenBank/DDBJ whole genome shotgun (WGS) entry which is preliminary data.</text>
</comment>
<dbReference type="InterPro" id="IPR019933">
    <property type="entry name" value="DivIVA_domain"/>
</dbReference>
<sequence length="150" mass="15636">MIVLLVVSVIVLLGAAVAAVLGRWGRSDLCMPPPVSSAGGWAAAGEGPLTRADLDGVRFDTAVRGYRMDQVDALLERVRMSLEETAHRPLVNTEGAGVGGDAYPGTASPAPDVPDVPDVGNVRRFPRVSSSSEGAPVTTDAERAERGEKE</sequence>
<gene>
    <name evidence="2" type="ORF">NCTC7915_01348</name>
</gene>
<name>A0AA46H0J6_9MICO</name>
<evidence type="ECO:0000313" key="2">
    <source>
        <dbReference type="EMBL" id="STD10308.1"/>
    </source>
</evidence>
<dbReference type="Gene3D" id="6.10.250.660">
    <property type="match status" value="1"/>
</dbReference>
<accession>A0AA46H0J6</accession>
<dbReference type="NCBIfam" id="TIGR03544">
    <property type="entry name" value="DivI1A_domain"/>
    <property type="match status" value="1"/>
</dbReference>
<proteinExistence type="predicted"/>
<dbReference type="Proteomes" id="UP000254118">
    <property type="component" value="Unassembled WGS sequence"/>
</dbReference>
<evidence type="ECO:0000256" key="1">
    <source>
        <dbReference type="SAM" id="MobiDB-lite"/>
    </source>
</evidence>
<reference evidence="2 3" key="1">
    <citation type="submission" date="2018-06" db="EMBL/GenBank/DDBJ databases">
        <authorList>
            <consortium name="Pathogen Informatics"/>
            <person name="Doyle S."/>
        </authorList>
    </citation>
    <scope>NUCLEOTIDE SEQUENCE [LARGE SCALE GENOMIC DNA]</scope>
    <source>
        <strain evidence="2 3">NCTC7915</strain>
    </source>
</reference>